<accession>A0ABT7MHY4</accession>
<dbReference type="RefSeq" id="WP_286055500.1">
    <property type="nucleotide sequence ID" value="NZ_JASVWF010000006.1"/>
</dbReference>
<keyword evidence="1" id="KW-0812">Transmembrane</keyword>
<keyword evidence="3" id="KW-1185">Reference proteome</keyword>
<reference evidence="2 3" key="1">
    <citation type="submission" date="2023-06" db="EMBL/GenBank/DDBJ databases">
        <title>Actinomycetospora Odt1-22.</title>
        <authorList>
            <person name="Supong K."/>
        </authorList>
    </citation>
    <scope>NUCLEOTIDE SEQUENCE [LARGE SCALE GENOMIC DNA]</scope>
    <source>
        <strain evidence="2 3">Odt1-22</strain>
    </source>
</reference>
<gene>
    <name evidence="2" type="ORF">QRT03_23420</name>
</gene>
<evidence type="ECO:0000313" key="3">
    <source>
        <dbReference type="Proteomes" id="UP001231924"/>
    </source>
</evidence>
<comment type="caution">
    <text evidence="2">The sequence shown here is derived from an EMBL/GenBank/DDBJ whole genome shotgun (WGS) entry which is preliminary data.</text>
</comment>
<keyword evidence="1" id="KW-1133">Transmembrane helix</keyword>
<dbReference type="EMBL" id="JASVWF010000006">
    <property type="protein sequence ID" value="MDL5158938.1"/>
    <property type="molecule type" value="Genomic_DNA"/>
</dbReference>
<proteinExistence type="predicted"/>
<keyword evidence="1" id="KW-0472">Membrane</keyword>
<protein>
    <submittedName>
        <fullName evidence="2">Uncharacterized protein</fullName>
    </submittedName>
</protein>
<feature type="transmembrane region" description="Helical" evidence="1">
    <location>
        <begin position="79"/>
        <end position="102"/>
    </location>
</feature>
<dbReference type="Proteomes" id="UP001231924">
    <property type="component" value="Unassembled WGS sequence"/>
</dbReference>
<evidence type="ECO:0000313" key="2">
    <source>
        <dbReference type="EMBL" id="MDL5158938.1"/>
    </source>
</evidence>
<name>A0ABT7MHY4_9PSEU</name>
<organism evidence="2 3">
    <name type="scientific">Actinomycetospora termitidis</name>
    <dbReference type="NCBI Taxonomy" id="3053470"/>
    <lineage>
        <taxon>Bacteria</taxon>
        <taxon>Bacillati</taxon>
        <taxon>Actinomycetota</taxon>
        <taxon>Actinomycetes</taxon>
        <taxon>Pseudonocardiales</taxon>
        <taxon>Pseudonocardiaceae</taxon>
        <taxon>Actinomycetospora</taxon>
    </lineage>
</organism>
<evidence type="ECO:0000256" key="1">
    <source>
        <dbReference type="SAM" id="Phobius"/>
    </source>
</evidence>
<sequence length="356" mass="39800">MHEVRQRATVIGRRTRLSAHRRAASAPYGERAGLGVLLEQVSDDRRASRRALVKLACAWLLGSAFVVVGLLWPESSYRWAALFILPGIGLLLSGLVCSTSWLGDWFRAGSRNEVLLAGIGRMMRAATLPSRDVHQAGPRTVVLAGRGGTEILVYAEKNWIERPWSASILTVALQNHYQELEPMDRVEEHQTWVADVLDDFEWIATIRPGRDRTAVLSTPGDGRTWMLSPEAVWPSEGPVPTSDPGAALDDNRIDGGRYRPLTVDGRVLFWSDAGVVDCLGELYDFGLLGSLYYFLPLDSVHRNANEVFSLPGHLSVEAIGFVLWRNFWVRYLLRPPVALLHDDEQDRPRVPRFDPS</sequence>
<feature type="transmembrane region" description="Helical" evidence="1">
    <location>
        <begin position="52"/>
        <end position="73"/>
    </location>
</feature>